<dbReference type="EMBL" id="JAFBED010000001">
    <property type="protein sequence ID" value="MBM7618254.1"/>
    <property type="molecule type" value="Genomic_DNA"/>
</dbReference>
<dbReference type="InterPro" id="IPR049825">
    <property type="entry name" value="Lasso_PadeA-like"/>
</dbReference>
<evidence type="ECO:0000313" key="3">
    <source>
        <dbReference type="Proteomes" id="UP000737402"/>
    </source>
</evidence>
<proteinExistence type="predicted"/>
<reference evidence="2 3" key="1">
    <citation type="submission" date="2021-01" db="EMBL/GenBank/DDBJ databases">
        <title>Genomic Encyclopedia of Type Strains, Phase IV (KMG-IV): sequencing the most valuable type-strain genomes for metagenomic binning, comparative biology and taxonomic classification.</title>
        <authorList>
            <person name="Goeker M."/>
        </authorList>
    </citation>
    <scope>NUCLEOTIDE SEQUENCE [LARGE SCALE GENOMIC DNA]</scope>
    <source>
        <strain evidence="2 3">DSM 25879</strain>
    </source>
</reference>
<sequence length="46" mass="5033">MKSEWNKPTLDVLDIRQTMKGWYPGGGGGSDDDDDDDDCEPISGES</sequence>
<protein>
    <recommendedName>
        <fullName evidence="4">Paeninodin family lasso peptide</fullName>
    </recommendedName>
</protein>
<gene>
    <name evidence="2" type="ORF">JOC95_000096</name>
</gene>
<evidence type="ECO:0000256" key="1">
    <source>
        <dbReference type="SAM" id="MobiDB-lite"/>
    </source>
</evidence>
<evidence type="ECO:0008006" key="4">
    <source>
        <dbReference type="Google" id="ProtNLM"/>
    </source>
</evidence>
<dbReference type="NCBIfam" id="NF033524">
    <property type="entry name" value="lasso_PadeA_fam"/>
    <property type="match status" value="1"/>
</dbReference>
<keyword evidence="3" id="KW-1185">Reference proteome</keyword>
<evidence type="ECO:0000313" key="2">
    <source>
        <dbReference type="EMBL" id="MBM7618254.1"/>
    </source>
</evidence>
<feature type="region of interest" description="Disordered" evidence="1">
    <location>
        <begin position="18"/>
        <end position="46"/>
    </location>
</feature>
<dbReference type="Proteomes" id="UP000737402">
    <property type="component" value="Unassembled WGS sequence"/>
</dbReference>
<comment type="caution">
    <text evidence="2">The sequence shown here is derived from an EMBL/GenBank/DDBJ whole genome shotgun (WGS) entry which is preliminary data.</text>
</comment>
<accession>A0ABS2NUD6</accession>
<feature type="compositionally biased region" description="Acidic residues" evidence="1">
    <location>
        <begin position="30"/>
        <end position="40"/>
    </location>
</feature>
<organism evidence="2 3">
    <name type="scientific">Sutcliffiella tianshenii</name>
    <dbReference type="NCBI Taxonomy" id="1463404"/>
    <lineage>
        <taxon>Bacteria</taxon>
        <taxon>Bacillati</taxon>
        <taxon>Bacillota</taxon>
        <taxon>Bacilli</taxon>
        <taxon>Bacillales</taxon>
        <taxon>Bacillaceae</taxon>
        <taxon>Sutcliffiella</taxon>
    </lineage>
</organism>
<name>A0ABS2NUD6_9BACI</name>
<dbReference type="RefSeq" id="WP_204412433.1">
    <property type="nucleotide sequence ID" value="NZ_JAFBED010000001.1"/>
</dbReference>